<dbReference type="HOGENOM" id="CLU_157138_0_0_9"/>
<evidence type="ECO:0000313" key="2">
    <source>
        <dbReference type="Proteomes" id="UP000013782"/>
    </source>
</evidence>
<dbReference type="eggNOG" id="ENOG503077W">
    <property type="taxonomic scope" value="Bacteria"/>
</dbReference>
<organism evidence="1 2">
    <name type="scientific">Enterococcus pallens ATCC BAA-351</name>
    <dbReference type="NCBI Taxonomy" id="1158607"/>
    <lineage>
        <taxon>Bacteria</taxon>
        <taxon>Bacillati</taxon>
        <taxon>Bacillota</taxon>
        <taxon>Bacilli</taxon>
        <taxon>Lactobacillales</taxon>
        <taxon>Enterococcaceae</taxon>
        <taxon>Enterococcus</taxon>
    </lineage>
</organism>
<dbReference type="PATRIC" id="fig|1158607.3.peg.1724"/>
<protein>
    <recommendedName>
        <fullName evidence="3">Head decoration protein</fullName>
    </recommendedName>
</protein>
<gene>
    <name evidence="1" type="ORF">UAU_01759</name>
</gene>
<comment type="caution">
    <text evidence="1">The sequence shown here is derived from an EMBL/GenBank/DDBJ whole genome shotgun (WGS) entry which is preliminary data.</text>
</comment>
<accession>R2QEB8</accession>
<dbReference type="STRING" id="160454.RV10_GL004127"/>
<proteinExistence type="predicted"/>
<reference evidence="1 2" key="1">
    <citation type="submission" date="2013-02" db="EMBL/GenBank/DDBJ databases">
        <title>The Genome Sequence of Enterococcus pallens BAA-351.</title>
        <authorList>
            <consortium name="The Broad Institute Genome Sequencing Platform"/>
            <consortium name="The Broad Institute Genome Sequencing Center for Infectious Disease"/>
            <person name="Earl A.M."/>
            <person name="Gilmore M.S."/>
            <person name="Lebreton F."/>
            <person name="Walker B."/>
            <person name="Young S.K."/>
            <person name="Zeng Q."/>
            <person name="Gargeya S."/>
            <person name="Fitzgerald M."/>
            <person name="Haas B."/>
            <person name="Abouelleil A."/>
            <person name="Alvarado L."/>
            <person name="Arachchi H.M."/>
            <person name="Berlin A.M."/>
            <person name="Chapman S.B."/>
            <person name="Dewar J."/>
            <person name="Goldberg J."/>
            <person name="Griggs A."/>
            <person name="Gujja S."/>
            <person name="Hansen M."/>
            <person name="Howarth C."/>
            <person name="Imamovic A."/>
            <person name="Larimer J."/>
            <person name="McCowan C."/>
            <person name="Murphy C."/>
            <person name="Neiman D."/>
            <person name="Pearson M."/>
            <person name="Priest M."/>
            <person name="Roberts A."/>
            <person name="Saif S."/>
            <person name="Shea T."/>
            <person name="Sisk P."/>
            <person name="Sykes S."/>
            <person name="Wortman J."/>
            <person name="Nusbaum C."/>
            <person name="Birren B."/>
        </authorList>
    </citation>
    <scope>NUCLEOTIDE SEQUENCE [LARGE SCALE GENOMIC DNA]</scope>
    <source>
        <strain evidence="1 2">ATCC BAA-351</strain>
    </source>
</reference>
<dbReference type="EMBL" id="AJAQ01000014">
    <property type="protein sequence ID" value="EOH94837.1"/>
    <property type="molecule type" value="Genomic_DNA"/>
</dbReference>
<sequence>MAKMGTVVTKGKNTKQILANATLYQAFGAQIKADGVTADSNGRKIIPAGTPVGGTASFLEDEMAELVVTNADGDAANTQGVLLYEIDVTAGTQNGTVLVFGFVNENRLDSALTVNAAAKTALENKVTFVKRNA</sequence>
<dbReference type="AlphaFoldDB" id="R2QEB8"/>
<keyword evidence="2" id="KW-1185">Reference proteome</keyword>
<name>R2QEB8_9ENTE</name>
<evidence type="ECO:0008006" key="3">
    <source>
        <dbReference type="Google" id="ProtNLM"/>
    </source>
</evidence>
<dbReference type="Proteomes" id="UP000013782">
    <property type="component" value="Unassembled WGS sequence"/>
</dbReference>
<dbReference type="RefSeq" id="WP_010756756.1">
    <property type="nucleotide sequence ID" value="NZ_ASWD01000006.1"/>
</dbReference>
<evidence type="ECO:0000313" key="1">
    <source>
        <dbReference type="EMBL" id="EOH94837.1"/>
    </source>
</evidence>